<sequence>QAPRTGARPQALKRCLTNLVSNAVSFGERARIELYDGAALRILVHDDGPGIPAEALERVFEPFFRLEASRSRDTGGSGLGLSIARDVAQAHGGTVLLRNRPEGGLTAELRLPRGGGSR</sequence>
<feature type="domain" description="Histidine kinase" evidence="7">
    <location>
        <begin position="1"/>
        <end position="115"/>
    </location>
</feature>
<keyword evidence="6 8" id="KW-0067">ATP-binding</keyword>
<dbReference type="CDD" id="cd00075">
    <property type="entry name" value="HATPase"/>
    <property type="match status" value="1"/>
</dbReference>
<dbReference type="PRINTS" id="PR00344">
    <property type="entry name" value="BCTRLSENSOR"/>
</dbReference>
<protein>
    <recommendedName>
        <fullName evidence="2">histidine kinase</fullName>
        <ecNumber evidence="2">2.7.13.3</ecNumber>
    </recommendedName>
</protein>
<dbReference type="InterPro" id="IPR005467">
    <property type="entry name" value="His_kinase_dom"/>
</dbReference>
<evidence type="ECO:0000256" key="3">
    <source>
        <dbReference type="ARBA" id="ARBA00022679"/>
    </source>
</evidence>
<evidence type="ECO:0000259" key="7">
    <source>
        <dbReference type="PROSITE" id="PS50109"/>
    </source>
</evidence>
<dbReference type="Pfam" id="PF02518">
    <property type="entry name" value="HATPase_c"/>
    <property type="match status" value="1"/>
</dbReference>
<dbReference type="InterPro" id="IPR003594">
    <property type="entry name" value="HATPase_dom"/>
</dbReference>
<dbReference type="SUPFAM" id="SSF55874">
    <property type="entry name" value="ATPase domain of HSP90 chaperone/DNA topoisomerase II/histidine kinase"/>
    <property type="match status" value="1"/>
</dbReference>
<keyword evidence="3" id="KW-0808">Transferase</keyword>
<feature type="non-terminal residue" evidence="8">
    <location>
        <position position="1"/>
    </location>
</feature>
<dbReference type="PANTHER" id="PTHR44936">
    <property type="entry name" value="SENSOR PROTEIN CREC"/>
    <property type="match status" value="1"/>
</dbReference>
<reference evidence="8" key="2">
    <citation type="journal article" date="2014" name="ISME J.">
        <title>Microbial stratification in low pH oxic and suboxic macroscopic growths along an acid mine drainage.</title>
        <authorList>
            <person name="Mendez-Garcia C."/>
            <person name="Mesa V."/>
            <person name="Sprenger R.R."/>
            <person name="Richter M."/>
            <person name="Diez M.S."/>
            <person name="Solano J."/>
            <person name="Bargiela R."/>
            <person name="Golyshina O.V."/>
            <person name="Manteca A."/>
            <person name="Ramos J.L."/>
            <person name="Gallego J.R."/>
            <person name="Llorente I."/>
            <person name="Martins Dos Santos V.A."/>
            <person name="Jensen O.N."/>
            <person name="Pelaez A.I."/>
            <person name="Sanchez J."/>
            <person name="Ferrer M."/>
        </authorList>
    </citation>
    <scope>NUCLEOTIDE SEQUENCE</scope>
</reference>
<keyword evidence="4" id="KW-0547">Nucleotide-binding</keyword>
<dbReference type="InterPro" id="IPR004358">
    <property type="entry name" value="Sig_transdc_His_kin-like_C"/>
</dbReference>
<keyword evidence="5" id="KW-0418">Kinase</keyword>
<dbReference type="PANTHER" id="PTHR44936:SF10">
    <property type="entry name" value="SENSOR PROTEIN RSTB"/>
    <property type="match status" value="1"/>
</dbReference>
<dbReference type="EMBL" id="AUZZ01001124">
    <property type="protein sequence ID" value="EQD65609.1"/>
    <property type="molecule type" value="Genomic_DNA"/>
</dbReference>
<comment type="caution">
    <text evidence="8">The sequence shown here is derived from an EMBL/GenBank/DDBJ whole genome shotgun (WGS) entry which is preliminary data.</text>
</comment>
<dbReference type="GO" id="GO:0005886">
    <property type="term" value="C:plasma membrane"/>
    <property type="evidence" value="ECO:0007669"/>
    <property type="project" value="TreeGrafter"/>
</dbReference>
<proteinExistence type="predicted"/>
<dbReference type="SMART" id="SM00387">
    <property type="entry name" value="HATPase_c"/>
    <property type="match status" value="1"/>
</dbReference>
<evidence type="ECO:0000256" key="4">
    <source>
        <dbReference type="ARBA" id="ARBA00022741"/>
    </source>
</evidence>
<evidence type="ECO:0000256" key="6">
    <source>
        <dbReference type="ARBA" id="ARBA00022840"/>
    </source>
</evidence>
<dbReference type="PROSITE" id="PS50109">
    <property type="entry name" value="HIS_KIN"/>
    <property type="match status" value="1"/>
</dbReference>
<name>T1CH85_9ZZZZ</name>
<evidence type="ECO:0000256" key="5">
    <source>
        <dbReference type="ARBA" id="ARBA00022777"/>
    </source>
</evidence>
<dbReference type="AlphaFoldDB" id="T1CH85"/>
<gene>
    <name evidence="8" type="ORF">B2A_01538</name>
</gene>
<evidence type="ECO:0000256" key="2">
    <source>
        <dbReference type="ARBA" id="ARBA00012438"/>
    </source>
</evidence>
<evidence type="ECO:0000313" key="8">
    <source>
        <dbReference type="EMBL" id="EQD65609.1"/>
    </source>
</evidence>
<evidence type="ECO:0000256" key="1">
    <source>
        <dbReference type="ARBA" id="ARBA00000085"/>
    </source>
</evidence>
<organism evidence="8">
    <name type="scientific">mine drainage metagenome</name>
    <dbReference type="NCBI Taxonomy" id="410659"/>
    <lineage>
        <taxon>unclassified sequences</taxon>
        <taxon>metagenomes</taxon>
        <taxon>ecological metagenomes</taxon>
    </lineage>
</organism>
<accession>T1CH85</accession>
<dbReference type="EC" id="2.7.13.3" evidence="2"/>
<dbReference type="GO" id="GO:0005524">
    <property type="term" value="F:ATP binding"/>
    <property type="evidence" value="ECO:0007669"/>
    <property type="project" value="UniProtKB-KW"/>
</dbReference>
<comment type="catalytic activity">
    <reaction evidence="1">
        <text>ATP + protein L-histidine = ADP + protein N-phospho-L-histidine.</text>
        <dbReference type="EC" id="2.7.13.3"/>
    </reaction>
</comment>
<dbReference type="InterPro" id="IPR050980">
    <property type="entry name" value="2C_sensor_his_kinase"/>
</dbReference>
<dbReference type="GO" id="GO:0000155">
    <property type="term" value="F:phosphorelay sensor kinase activity"/>
    <property type="evidence" value="ECO:0007669"/>
    <property type="project" value="TreeGrafter"/>
</dbReference>
<dbReference type="InterPro" id="IPR036890">
    <property type="entry name" value="HATPase_C_sf"/>
</dbReference>
<reference evidence="8" key="1">
    <citation type="submission" date="2013-08" db="EMBL/GenBank/DDBJ databases">
        <authorList>
            <person name="Mendez C."/>
            <person name="Richter M."/>
            <person name="Ferrer M."/>
            <person name="Sanchez J."/>
        </authorList>
    </citation>
    <scope>NUCLEOTIDE SEQUENCE</scope>
</reference>
<dbReference type="Gene3D" id="3.30.565.10">
    <property type="entry name" value="Histidine kinase-like ATPase, C-terminal domain"/>
    <property type="match status" value="1"/>
</dbReference>